<name>A0A8J8NRU9_HALGN</name>
<feature type="compositionally biased region" description="Polar residues" evidence="1">
    <location>
        <begin position="368"/>
        <end position="380"/>
    </location>
</feature>
<accession>A0A8J8NRU9</accession>
<feature type="compositionally biased region" description="Polar residues" evidence="1">
    <location>
        <begin position="403"/>
        <end position="416"/>
    </location>
</feature>
<gene>
    <name evidence="2" type="ORF">FGO68_gene8083</name>
</gene>
<sequence>MWVSCYCKNIICYQCIQKSMNEKMFIDLCPFRCDKQTLATRKNHRYYRPSLIMQEIFARSQFKCSTCNGKQKGLANLIKHPCKASHSSNPSLGQIQEIKKAFDEVLDLNKVVDRDYRSYRDIQRPYMKKRVQAKLKLYDMQKGRIRVMDYIADAFPQEDKSQLRFVSEWRMFDKDYQPKCLEIGQNRTQRREGEISLEITLDKEELAKHKKEYNIPLQQEPEEEEEDNDHSMESEQERENMEAHMEMDEEERIFRLNTFKQFNGQDEEQKGPVIQGVSYLHHENDEEQLKQGEMILDEDELEQQKELFHMFEERRLQEQQSANFRSLLPPRPISKEKQIPVDFSQRSLYKQGMIGMSQSAPMKATREVSFNRNTSDQQKQVAPPLSRSRDSSNPPLSNTNSSIRSPNIQERTSQMLPSHGPPGLNAGRDQVYIPKHRGPIEQPSHQQNYSQEEELEDGEISGNHHRRGGGRRNHRGGGGQGGRGYGGRYKKNDRYYRDQHSHYDRR</sequence>
<organism evidence="2 3">
    <name type="scientific">Halteria grandinella</name>
    <dbReference type="NCBI Taxonomy" id="5974"/>
    <lineage>
        <taxon>Eukaryota</taxon>
        <taxon>Sar</taxon>
        <taxon>Alveolata</taxon>
        <taxon>Ciliophora</taxon>
        <taxon>Intramacronucleata</taxon>
        <taxon>Spirotrichea</taxon>
        <taxon>Stichotrichia</taxon>
        <taxon>Sporadotrichida</taxon>
        <taxon>Halteriidae</taxon>
        <taxon>Halteria</taxon>
    </lineage>
</organism>
<evidence type="ECO:0000256" key="1">
    <source>
        <dbReference type="SAM" id="MobiDB-lite"/>
    </source>
</evidence>
<evidence type="ECO:0000313" key="2">
    <source>
        <dbReference type="EMBL" id="TNV80363.1"/>
    </source>
</evidence>
<feature type="compositionally biased region" description="Gly residues" evidence="1">
    <location>
        <begin position="476"/>
        <end position="487"/>
    </location>
</feature>
<proteinExistence type="predicted"/>
<feature type="region of interest" description="Disordered" evidence="1">
    <location>
        <begin position="356"/>
        <end position="506"/>
    </location>
</feature>
<dbReference type="EMBL" id="RRYP01007610">
    <property type="protein sequence ID" value="TNV80363.1"/>
    <property type="molecule type" value="Genomic_DNA"/>
</dbReference>
<feature type="compositionally biased region" description="Basic residues" evidence="1">
    <location>
        <begin position="463"/>
        <end position="475"/>
    </location>
</feature>
<feature type="compositionally biased region" description="Basic and acidic residues" evidence="1">
    <location>
        <begin position="490"/>
        <end position="506"/>
    </location>
</feature>
<reference evidence="2" key="1">
    <citation type="submission" date="2019-06" db="EMBL/GenBank/DDBJ databases">
        <authorList>
            <person name="Zheng W."/>
        </authorList>
    </citation>
    <scope>NUCLEOTIDE SEQUENCE</scope>
    <source>
        <strain evidence="2">QDHG01</strain>
    </source>
</reference>
<comment type="caution">
    <text evidence="2">The sequence shown here is derived from an EMBL/GenBank/DDBJ whole genome shotgun (WGS) entry which is preliminary data.</text>
</comment>
<protein>
    <submittedName>
        <fullName evidence="2">Uncharacterized protein</fullName>
    </submittedName>
</protein>
<dbReference type="AlphaFoldDB" id="A0A8J8NRU9"/>
<feature type="region of interest" description="Disordered" evidence="1">
    <location>
        <begin position="211"/>
        <end position="241"/>
    </location>
</feature>
<keyword evidence="3" id="KW-1185">Reference proteome</keyword>
<dbReference type="Proteomes" id="UP000785679">
    <property type="component" value="Unassembled WGS sequence"/>
</dbReference>
<feature type="compositionally biased region" description="Low complexity" evidence="1">
    <location>
        <begin position="391"/>
        <end position="402"/>
    </location>
</feature>
<evidence type="ECO:0000313" key="3">
    <source>
        <dbReference type="Proteomes" id="UP000785679"/>
    </source>
</evidence>
<feature type="compositionally biased region" description="Basic and acidic residues" evidence="1">
    <location>
        <begin position="229"/>
        <end position="241"/>
    </location>
</feature>